<dbReference type="OrthoDB" id="276323at2759"/>
<feature type="region of interest" description="Disordered" evidence="1">
    <location>
        <begin position="50"/>
        <end position="75"/>
    </location>
</feature>
<reference evidence="2 3" key="1">
    <citation type="submission" date="2019-02" db="EMBL/GenBank/DDBJ databases">
        <title>Genome sequencing of the rare red list fungi Phellinidium pouzarii.</title>
        <authorList>
            <person name="Buettner E."/>
            <person name="Kellner H."/>
        </authorList>
    </citation>
    <scope>NUCLEOTIDE SEQUENCE [LARGE SCALE GENOMIC DNA]</scope>
    <source>
        <strain evidence="2 3">DSM 108285</strain>
    </source>
</reference>
<feature type="compositionally biased region" description="Polar residues" evidence="1">
    <location>
        <begin position="213"/>
        <end position="227"/>
    </location>
</feature>
<feature type="region of interest" description="Disordered" evidence="1">
    <location>
        <begin position="266"/>
        <end position="294"/>
    </location>
</feature>
<feature type="compositionally biased region" description="Low complexity" evidence="1">
    <location>
        <begin position="50"/>
        <end position="65"/>
    </location>
</feature>
<sequence length="515" mass="55937">MITLSAPLSPTPAPLRSARRHLTELTAALRMRCAPVRDAVLDTILSNLTRSSHSPSHSAYSSEAGSDVETTASSSVPSSLPARIVAAFKDLLHVMEIMSTDLSSAALATVSDDELAAEIAGAAREGERRATFALYGLQEITGRWRAWVDSTDPYMLADVNSGGSGNGSDARWMRRLVQALGADVAVSCPLPSPSPPPPSSSSEERKGEETTERPQTGFNTNDSDATASNALPPPFLFSMIGLLHFQNRLQALVIAAVLRTLVPLRPRLSPSNNLRTQSSSRDQTTGNVDGISADPDERTFVDRVLALLMLEIDENAPDAGSTKLIHLADEVVREHQRLAHQANSSSSLPKSENGTAPRAPDEKTLRRTVDALLRPTSGVFIFLRRRLLRTLAEALTVVLHSQSRSQAEQRRVPDTMHTGRERKRLRADPQAGSGLCLRIPTDTQSRTERRGALRRAVDAPEGLVQETLNRLKGYEDPVLRQGVTEALRALTDVIDWVRETWTKAIDLNIPASSSG</sequence>
<feature type="region of interest" description="Disordered" evidence="1">
    <location>
        <begin position="337"/>
        <end position="363"/>
    </location>
</feature>
<feature type="compositionally biased region" description="Pro residues" evidence="1">
    <location>
        <begin position="190"/>
        <end position="199"/>
    </location>
</feature>
<evidence type="ECO:0000256" key="1">
    <source>
        <dbReference type="SAM" id="MobiDB-lite"/>
    </source>
</evidence>
<feature type="compositionally biased region" description="Polar residues" evidence="1">
    <location>
        <begin position="341"/>
        <end position="354"/>
    </location>
</feature>
<gene>
    <name evidence="2" type="ORF">EW145_g3992</name>
</gene>
<protein>
    <submittedName>
        <fullName evidence="2">Uncharacterized protein</fullName>
    </submittedName>
</protein>
<dbReference type="Proteomes" id="UP000308199">
    <property type="component" value="Unassembled WGS sequence"/>
</dbReference>
<feature type="compositionally biased region" description="Basic and acidic residues" evidence="1">
    <location>
        <begin position="202"/>
        <end position="212"/>
    </location>
</feature>
<organism evidence="2 3">
    <name type="scientific">Phellinidium pouzarii</name>
    <dbReference type="NCBI Taxonomy" id="167371"/>
    <lineage>
        <taxon>Eukaryota</taxon>
        <taxon>Fungi</taxon>
        <taxon>Dikarya</taxon>
        <taxon>Basidiomycota</taxon>
        <taxon>Agaricomycotina</taxon>
        <taxon>Agaricomycetes</taxon>
        <taxon>Hymenochaetales</taxon>
        <taxon>Hymenochaetaceae</taxon>
        <taxon>Phellinidium</taxon>
    </lineage>
</organism>
<dbReference type="AlphaFoldDB" id="A0A4S4L554"/>
<accession>A0A4S4L554</accession>
<name>A0A4S4L554_9AGAM</name>
<dbReference type="EMBL" id="SGPK01000188">
    <property type="protein sequence ID" value="THH06572.1"/>
    <property type="molecule type" value="Genomic_DNA"/>
</dbReference>
<evidence type="ECO:0000313" key="3">
    <source>
        <dbReference type="Proteomes" id="UP000308199"/>
    </source>
</evidence>
<feature type="compositionally biased region" description="Polar residues" evidence="1">
    <location>
        <begin position="272"/>
        <end position="287"/>
    </location>
</feature>
<comment type="caution">
    <text evidence="2">The sequence shown here is derived from an EMBL/GenBank/DDBJ whole genome shotgun (WGS) entry which is preliminary data.</text>
</comment>
<evidence type="ECO:0000313" key="2">
    <source>
        <dbReference type="EMBL" id="THH06572.1"/>
    </source>
</evidence>
<feature type="region of interest" description="Disordered" evidence="1">
    <location>
        <begin position="186"/>
        <end position="227"/>
    </location>
</feature>
<proteinExistence type="predicted"/>
<keyword evidence="3" id="KW-1185">Reference proteome</keyword>